<dbReference type="PANTHER" id="PTHR34989:SF1">
    <property type="entry name" value="PROTEIN HDED"/>
    <property type="match status" value="1"/>
</dbReference>
<feature type="transmembrane region" description="Helical" evidence="1">
    <location>
        <begin position="91"/>
        <end position="111"/>
    </location>
</feature>
<reference evidence="2" key="1">
    <citation type="submission" date="2023-03" db="EMBL/GenBank/DDBJ databases">
        <title>Actinorhabdospora filicis NBRC 111898.</title>
        <authorList>
            <person name="Ichikawa N."/>
            <person name="Sato H."/>
            <person name="Tonouchi N."/>
        </authorList>
    </citation>
    <scope>NUCLEOTIDE SEQUENCE</scope>
    <source>
        <strain evidence="2">NBRC 111898</strain>
    </source>
</reference>
<feature type="transmembrane region" description="Helical" evidence="1">
    <location>
        <begin position="67"/>
        <end position="85"/>
    </location>
</feature>
<keyword evidence="1" id="KW-0472">Membrane</keyword>
<dbReference type="PANTHER" id="PTHR34989">
    <property type="entry name" value="PROTEIN HDED"/>
    <property type="match status" value="1"/>
</dbReference>
<dbReference type="Proteomes" id="UP001165079">
    <property type="component" value="Unassembled WGS sequence"/>
</dbReference>
<evidence type="ECO:0000313" key="2">
    <source>
        <dbReference type="EMBL" id="GLZ75466.1"/>
    </source>
</evidence>
<keyword evidence="1" id="KW-1133">Transmembrane helix</keyword>
<organism evidence="2 3">
    <name type="scientific">Actinorhabdospora filicis</name>
    <dbReference type="NCBI Taxonomy" id="1785913"/>
    <lineage>
        <taxon>Bacteria</taxon>
        <taxon>Bacillati</taxon>
        <taxon>Actinomycetota</taxon>
        <taxon>Actinomycetes</taxon>
        <taxon>Micromonosporales</taxon>
        <taxon>Micromonosporaceae</taxon>
        <taxon>Actinorhabdospora</taxon>
    </lineage>
</organism>
<protein>
    <recommendedName>
        <fullName evidence="4">HdeD family acid-resistance protein</fullName>
    </recommendedName>
</protein>
<dbReference type="InterPro" id="IPR005325">
    <property type="entry name" value="DUF308_memb"/>
</dbReference>
<keyword evidence="1" id="KW-0812">Transmembrane</keyword>
<accession>A0A9W6SHC2</accession>
<feature type="transmembrane region" description="Helical" evidence="1">
    <location>
        <begin position="9"/>
        <end position="29"/>
    </location>
</feature>
<gene>
    <name evidence="2" type="ORF">Afil01_02730</name>
</gene>
<evidence type="ECO:0008006" key="4">
    <source>
        <dbReference type="Google" id="ProtNLM"/>
    </source>
</evidence>
<feature type="transmembrane region" description="Helical" evidence="1">
    <location>
        <begin position="35"/>
        <end position="55"/>
    </location>
</feature>
<evidence type="ECO:0000256" key="1">
    <source>
        <dbReference type="SAM" id="Phobius"/>
    </source>
</evidence>
<evidence type="ECO:0000313" key="3">
    <source>
        <dbReference type="Proteomes" id="UP001165079"/>
    </source>
</evidence>
<dbReference type="EMBL" id="BSTX01000001">
    <property type="protein sequence ID" value="GLZ75466.1"/>
    <property type="molecule type" value="Genomic_DNA"/>
</dbReference>
<feature type="transmembrane region" description="Helical" evidence="1">
    <location>
        <begin position="148"/>
        <end position="170"/>
    </location>
</feature>
<dbReference type="GO" id="GO:0005886">
    <property type="term" value="C:plasma membrane"/>
    <property type="evidence" value="ECO:0007669"/>
    <property type="project" value="TreeGrafter"/>
</dbReference>
<dbReference type="RefSeq" id="WP_285660702.1">
    <property type="nucleotide sequence ID" value="NZ_BSTX01000001.1"/>
</dbReference>
<proteinExistence type="predicted"/>
<dbReference type="AlphaFoldDB" id="A0A9W6SHC2"/>
<dbReference type="InterPro" id="IPR052712">
    <property type="entry name" value="Acid_resist_chaperone_HdeD"/>
</dbReference>
<dbReference type="Pfam" id="PF03729">
    <property type="entry name" value="DUF308"/>
    <property type="match status" value="1"/>
</dbReference>
<comment type="caution">
    <text evidence="2">The sequence shown here is derived from an EMBL/GenBank/DDBJ whole genome shotgun (WGS) entry which is preliminary data.</text>
</comment>
<feature type="transmembrane region" description="Helical" evidence="1">
    <location>
        <begin position="123"/>
        <end position="142"/>
    </location>
</feature>
<keyword evidence="3" id="KW-1185">Reference proteome</keyword>
<sequence>MLGQLSRNWWVLVLQGVLAIIFGIMAWVWPGATVLVLVILFGAYTLVDGVFAIAAAIRGTDMAGRGWLAVMGVASVILGLIALFWPGITALALLFVIAAWAIVRGVITIIGAVQLRKEMTGEWVLILSGAVSVLFGLLLMIWPGSGVLAVIWLIGVYAVFLGVMSIILGFQVKGRSNGPNDYVL</sequence>
<name>A0A9W6SHC2_9ACTN</name>